<feature type="transmembrane region" description="Helical" evidence="1">
    <location>
        <begin position="202"/>
        <end position="223"/>
    </location>
</feature>
<keyword evidence="1" id="KW-0812">Transmembrane</keyword>
<protein>
    <submittedName>
        <fullName evidence="2">Uncharacterized protein</fullName>
    </submittedName>
</protein>
<name>A0A2T0M197_9PSEU</name>
<dbReference type="EMBL" id="PVNH01000002">
    <property type="protein sequence ID" value="PRX50382.1"/>
    <property type="molecule type" value="Genomic_DNA"/>
</dbReference>
<feature type="transmembrane region" description="Helical" evidence="1">
    <location>
        <begin position="12"/>
        <end position="33"/>
    </location>
</feature>
<evidence type="ECO:0000313" key="2">
    <source>
        <dbReference type="EMBL" id="PRX50382.1"/>
    </source>
</evidence>
<proteinExistence type="predicted"/>
<keyword evidence="1" id="KW-0472">Membrane</keyword>
<comment type="caution">
    <text evidence="2">The sequence shown here is derived from an EMBL/GenBank/DDBJ whole genome shotgun (WGS) entry which is preliminary data.</text>
</comment>
<evidence type="ECO:0000313" key="3">
    <source>
        <dbReference type="Proteomes" id="UP000238362"/>
    </source>
</evidence>
<feature type="transmembrane region" description="Helical" evidence="1">
    <location>
        <begin position="94"/>
        <end position="116"/>
    </location>
</feature>
<dbReference type="RefSeq" id="WP_181193186.1">
    <property type="nucleotide sequence ID" value="NZ_PVNH01000002.1"/>
</dbReference>
<feature type="transmembrane region" description="Helical" evidence="1">
    <location>
        <begin position="235"/>
        <end position="252"/>
    </location>
</feature>
<dbReference type="Proteomes" id="UP000238362">
    <property type="component" value="Unassembled WGS sequence"/>
</dbReference>
<organism evidence="2 3">
    <name type="scientific">Prauserella shujinwangii</name>
    <dbReference type="NCBI Taxonomy" id="1453103"/>
    <lineage>
        <taxon>Bacteria</taxon>
        <taxon>Bacillati</taxon>
        <taxon>Actinomycetota</taxon>
        <taxon>Actinomycetes</taxon>
        <taxon>Pseudonocardiales</taxon>
        <taxon>Pseudonocardiaceae</taxon>
        <taxon>Prauserella</taxon>
    </lineage>
</organism>
<keyword evidence="1" id="KW-1133">Transmembrane helix</keyword>
<dbReference type="AlphaFoldDB" id="A0A2T0M197"/>
<reference evidence="2 3" key="1">
    <citation type="submission" date="2018-03" db="EMBL/GenBank/DDBJ databases">
        <title>Genomic Encyclopedia of Type Strains, Phase III (KMG-III): the genomes of soil and plant-associated and newly described type strains.</title>
        <authorList>
            <person name="Whitman W."/>
        </authorList>
    </citation>
    <scope>NUCLEOTIDE SEQUENCE [LARGE SCALE GENOMIC DNA]</scope>
    <source>
        <strain evidence="2 3">CGMCC 4.7125</strain>
    </source>
</reference>
<feature type="transmembrane region" description="Helical" evidence="1">
    <location>
        <begin position="128"/>
        <end position="149"/>
    </location>
</feature>
<feature type="transmembrane region" description="Helical" evidence="1">
    <location>
        <begin position="53"/>
        <end position="73"/>
    </location>
</feature>
<accession>A0A2T0M197</accession>
<gene>
    <name evidence="2" type="ORF">B0I33_102503</name>
</gene>
<feature type="transmembrane region" description="Helical" evidence="1">
    <location>
        <begin position="156"/>
        <end position="175"/>
    </location>
</feature>
<keyword evidence="3" id="KW-1185">Reference proteome</keyword>
<sequence length="429" mass="44805">MKPSRGVTAWPMPLLSVVLPAAAIMAVVASGLVGLFDRPVGWPRVSAAVHDQLLLAGPIATMASFFYCANLAGRRALLALPTATRVGHVSVLRSFRLLWTWMLSAYLLPFVPLFGYLTARATYGGIDVLAALAGPVGMGLAVALGCALGTALPNPVLAPAAAVLVFLLFQLPNVAEPAAAAFVPTLGHSPVTLGEAENPLFVAYRLVAMLVLTASALGVAGLVARRVPPREFVSWRTAGALSAVVVLLAVPLTNPPRAVIAEDAPPRACRSVEGVEVCLHEGHRGMLDTAVPVVRALVDAYGGRPDHLTAVHGTGLNTPDHATVAEFTPYTTGPLESSIALSVSVHLAGLGSCHRALRSGRISYPQYQARSAERYPLASWLRRQAGVSGERVPASAGGFLDGAEAAQVRSWLAAQERRLAHCEPLPGVA</sequence>
<evidence type="ECO:0000256" key="1">
    <source>
        <dbReference type="SAM" id="Phobius"/>
    </source>
</evidence>